<sequence length="273" mass="32177">MEFTLEEQFQGFLATSEIFAENTLFEYPLLRTFIPEVLDNKVLSPPGATVLGKRMEHFFACYLSSFTSEEILLQNQQIIHHKRTLGELDFLLKNSVSEEISHVELIYKFYLFDPATGTSELDHFIGPNKRDSLNRKLERLQKWQFPMLFQEPTRDLLRELHIAPEEVVQKMCFKAAVFLPKQFEKISFQKIHPAAVAGFWIHASDFNATTYANNKFFCPRKKYWPVLPTRKISWNSFDEIVNIITPLLNKQYAPLLWMKTPEGDLERFFVVWW</sequence>
<organism evidence="1 2">
    <name type="scientific">Salinimicrobium oceani</name>
    <dbReference type="NCBI Taxonomy" id="2722702"/>
    <lineage>
        <taxon>Bacteria</taxon>
        <taxon>Pseudomonadati</taxon>
        <taxon>Bacteroidota</taxon>
        <taxon>Flavobacteriia</taxon>
        <taxon>Flavobacteriales</taxon>
        <taxon>Flavobacteriaceae</taxon>
        <taxon>Salinimicrobium</taxon>
    </lineage>
</organism>
<reference evidence="1 2" key="1">
    <citation type="submission" date="2020-03" db="EMBL/GenBank/DDBJ databases">
        <title>Salinimicrobium sp. nov, isolated from SCS.</title>
        <authorList>
            <person name="Cao W.R."/>
        </authorList>
    </citation>
    <scope>NUCLEOTIDE SEQUENCE [LARGE SCALE GENOMIC DNA]</scope>
    <source>
        <strain evidence="2">J15B91</strain>
    </source>
</reference>
<evidence type="ECO:0000313" key="2">
    <source>
        <dbReference type="Proteomes" id="UP000703674"/>
    </source>
</evidence>
<protein>
    <submittedName>
        <fullName evidence="1">DUF1853 family protein</fullName>
    </submittedName>
</protein>
<evidence type="ECO:0000313" key="1">
    <source>
        <dbReference type="EMBL" id="NJW53272.1"/>
    </source>
</evidence>
<dbReference type="EMBL" id="JAAVJR010000005">
    <property type="protein sequence ID" value="NJW53272.1"/>
    <property type="molecule type" value="Genomic_DNA"/>
</dbReference>
<accession>A0ABX1CZQ0</accession>
<proteinExistence type="predicted"/>
<dbReference type="RefSeq" id="WP_168138380.1">
    <property type="nucleotide sequence ID" value="NZ_JAAVJR010000005.1"/>
</dbReference>
<gene>
    <name evidence="1" type="ORF">HC175_10095</name>
</gene>
<comment type="caution">
    <text evidence="1">The sequence shown here is derived from an EMBL/GenBank/DDBJ whole genome shotgun (WGS) entry which is preliminary data.</text>
</comment>
<dbReference type="Proteomes" id="UP000703674">
    <property type="component" value="Unassembled WGS sequence"/>
</dbReference>
<keyword evidence="2" id="KW-1185">Reference proteome</keyword>
<dbReference type="InterPro" id="IPR015003">
    <property type="entry name" value="DUF1853"/>
</dbReference>
<dbReference type="Pfam" id="PF08907">
    <property type="entry name" value="DUF1853"/>
    <property type="match status" value="1"/>
</dbReference>
<name>A0ABX1CZQ0_9FLAO</name>